<dbReference type="Gene3D" id="2.60.120.10">
    <property type="entry name" value="Jelly Rolls"/>
    <property type="match status" value="1"/>
</dbReference>
<dbReference type="Pfam" id="PF07883">
    <property type="entry name" value="Cupin_2"/>
    <property type="match status" value="1"/>
</dbReference>
<gene>
    <name evidence="2" type="ORF">QR90_14625</name>
</gene>
<dbReference type="InterPro" id="IPR014710">
    <property type="entry name" value="RmlC-like_jellyroll"/>
</dbReference>
<dbReference type="CDD" id="cd02226">
    <property type="entry name" value="cupin_YdbB-like"/>
    <property type="match status" value="1"/>
</dbReference>
<dbReference type="InterPro" id="IPR011051">
    <property type="entry name" value="RmlC_Cupin_sf"/>
</dbReference>
<dbReference type="PANTHER" id="PTHR36114:SF1">
    <property type="entry name" value="16.7 KDA PROTEIN IN WHIE LOCUS"/>
    <property type="match status" value="1"/>
</dbReference>
<accession>A0A0A7KLA0</accession>
<name>A0A0A7KLA0_9DEIO</name>
<keyword evidence="2" id="KW-0413">Isomerase</keyword>
<dbReference type="HOGENOM" id="CLU_131430_1_0_0"/>
<feature type="domain" description="Cupin type-2" evidence="1">
    <location>
        <begin position="40"/>
        <end position="94"/>
    </location>
</feature>
<dbReference type="SUPFAM" id="SSF51182">
    <property type="entry name" value="RmlC-like cupins"/>
    <property type="match status" value="1"/>
</dbReference>
<dbReference type="AlphaFoldDB" id="A0A0A7KLA0"/>
<evidence type="ECO:0000313" key="2">
    <source>
        <dbReference type="EMBL" id="AIZ46039.1"/>
    </source>
</evidence>
<protein>
    <submittedName>
        <fullName evidence="2">Mannose-6-phosphate isomerase</fullName>
    </submittedName>
</protein>
<dbReference type="STRING" id="1182571.QR90_14625"/>
<organism evidence="2 3">
    <name type="scientific">Deinococcus radiopugnans</name>
    <dbReference type="NCBI Taxonomy" id="57497"/>
    <lineage>
        <taxon>Bacteria</taxon>
        <taxon>Thermotogati</taxon>
        <taxon>Deinococcota</taxon>
        <taxon>Deinococci</taxon>
        <taxon>Deinococcales</taxon>
        <taxon>Deinococcaceae</taxon>
        <taxon>Deinococcus</taxon>
    </lineage>
</organism>
<dbReference type="InterPro" id="IPR052044">
    <property type="entry name" value="PKS_Associated_Protein"/>
</dbReference>
<dbReference type="KEGG" id="dsw:QR90_14625"/>
<dbReference type="RefSeq" id="WP_039685643.1">
    <property type="nucleotide sequence ID" value="NZ_CP010028.1"/>
</dbReference>
<dbReference type="EMBL" id="CP010028">
    <property type="protein sequence ID" value="AIZ46039.1"/>
    <property type="molecule type" value="Genomic_DNA"/>
</dbReference>
<proteinExistence type="predicted"/>
<evidence type="ECO:0000259" key="1">
    <source>
        <dbReference type="Pfam" id="PF07883"/>
    </source>
</evidence>
<dbReference type="PANTHER" id="PTHR36114">
    <property type="entry name" value="16.7 KDA PROTEIN IN WHIE LOCUS"/>
    <property type="match status" value="1"/>
</dbReference>
<evidence type="ECO:0000313" key="3">
    <source>
        <dbReference type="Proteomes" id="UP000030634"/>
    </source>
</evidence>
<dbReference type="GO" id="GO:0016853">
    <property type="term" value="F:isomerase activity"/>
    <property type="evidence" value="ECO:0007669"/>
    <property type="project" value="UniProtKB-KW"/>
</dbReference>
<sequence>MSVPQTVNLPDKFGQFTEQWQPKIVAELNGQQVKIARIAGEFEWHAHEQEDELFMVVRGVLRLKFRDGEAVLNEGELIVVPRGVEHLPVAETEEVWIMMFEPASTLNTGNVTSERTVAELQRL</sequence>
<dbReference type="InterPro" id="IPR013096">
    <property type="entry name" value="Cupin_2"/>
</dbReference>
<reference evidence="3" key="1">
    <citation type="submission" date="2014-11" db="EMBL/GenBank/DDBJ databases">
        <title>Hymenobacter sp. DG25B genome submission.</title>
        <authorList>
            <person name="Jung H.-Y."/>
            <person name="Kim M.K."/>
            <person name="Srinivasan S."/>
            <person name="Lim S."/>
        </authorList>
    </citation>
    <scope>NUCLEOTIDE SEQUENCE [LARGE SCALE GENOMIC DNA]</scope>
    <source>
        <strain evidence="3">DY59</strain>
    </source>
</reference>
<dbReference type="Proteomes" id="UP000030634">
    <property type="component" value="Chromosome"/>
</dbReference>